<dbReference type="AlphaFoldDB" id="A0A939LWF8"/>
<accession>A0A939LWF8</accession>
<feature type="domain" description="Integrase catalytic" evidence="2">
    <location>
        <begin position="195"/>
        <end position="349"/>
    </location>
</feature>
<evidence type="ECO:0000313" key="4">
    <source>
        <dbReference type="Proteomes" id="UP000664398"/>
    </source>
</evidence>
<proteinExistence type="predicted"/>
<name>A0A939LWF8_9MICO</name>
<evidence type="ECO:0000259" key="2">
    <source>
        <dbReference type="PROSITE" id="PS50994"/>
    </source>
</evidence>
<dbReference type="InterPro" id="IPR053392">
    <property type="entry name" value="Transposase_IS30-like"/>
</dbReference>
<dbReference type="InterPro" id="IPR051917">
    <property type="entry name" value="Transposase-Integrase"/>
</dbReference>
<evidence type="ECO:0000313" key="3">
    <source>
        <dbReference type="EMBL" id="MBO1804408.1"/>
    </source>
</evidence>
<dbReference type="GO" id="GO:0006310">
    <property type="term" value="P:DNA recombination"/>
    <property type="evidence" value="ECO:0007669"/>
    <property type="project" value="UniProtKB-KW"/>
</dbReference>
<dbReference type="GO" id="GO:0032196">
    <property type="term" value="P:transposition"/>
    <property type="evidence" value="ECO:0007669"/>
    <property type="project" value="TreeGrafter"/>
</dbReference>
<organism evidence="3 4">
    <name type="scientific">Leucobacter ruminantium</name>
    <dbReference type="NCBI Taxonomy" id="1289170"/>
    <lineage>
        <taxon>Bacteria</taxon>
        <taxon>Bacillati</taxon>
        <taxon>Actinomycetota</taxon>
        <taxon>Actinomycetes</taxon>
        <taxon>Micrococcales</taxon>
        <taxon>Microbacteriaceae</taxon>
        <taxon>Leucobacter</taxon>
    </lineage>
</organism>
<comment type="caution">
    <text evidence="3">The sequence shown here is derived from an EMBL/GenBank/DDBJ whole genome shotgun (WGS) entry which is preliminary data.</text>
</comment>
<dbReference type="PANTHER" id="PTHR10948">
    <property type="entry name" value="TRANSPOSASE"/>
    <property type="match status" value="1"/>
</dbReference>
<dbReference type="InterPro" id="IPR036397">
    <property type="entry name" value="RNaseH_sf"/>
</dbReference>
<dbReference type="Proteomes" id="UP000664398">
    <property type="component" value="Unassembled WGS sequence"/>
</dbReference>
<dbReference type="NCBIfam" id="NF033563">
    <property type="entry name" value="transpos_IS30"/>
    <property type="match status" value="1"/>
</dbReference>
<dbReference type="PANTHER" id="PTHR10948:SF23">
    <property type="entry name" value="TRANSPOSASE INSI FOR INSERTION SEQUENCE ELEMENT IS30A-RELATED"/>
    <property type="match status" value="1"/>
</dbReference>
<dbReference type="Gene3D" id="1.10.10.60">
    <property type="entry name" value="Homeodomain-like"/>
    <property type="match status" value="1"/>
</dbReference>
<dbReference type="Pfam" id="PF00665">
    <property type="entry name" value="rve"/>
    <property type="match status" value="1"/>
</dbReference>
<dbReference type="GO" id="GO:0003676">
    <property type="term" value="F:nucleic acid binding"/>
    <property type="evidence" value="ECO:0007669"/>
    <property type="project" value="InterPro"/>
</dbReference>
<dbReference type="PROSITE" id="PS50994">
    <property type="entry name" value="INTEGRASE"/>
    <property type="match status" value="1"/>
</dbReference>
<dbReference type="GO" id="GO:0004803">
    <property type="term" value="F:transposase activity"/>
    <property type="evidence" value="ECO:0007669"/>
    <property type="project" value="TreeGrafter"/>
</dbReference>
<keyword evidence="1" id="KW-0233">DNA recombination</keyword>
<dbReference type="InterPro" id="IPR025246">
    <property type="entry name" value="IS30-like_HTH"/>
</dbReference>
<dbReference type="GO" id="GO:0015074">
    <property type="term" value="P:DNA integration"/>
    <property type="evidence" value="ECO:0007669"/>
    <property type="project" value="InterPro"/>
</dbReference>
<dbReference type="InterPro" id="IPR012337">
    <property type="entry name" value="RNaseH-like_sf"/>
</dbReference>
<dbReference type="InterPro" id="IPR001584">
    <property type="entry name" value="Integrase_cat-core"/>
</dbReference>
<sequence>MTTYSDQTVLVDRPRSEKLQQNLHPRLISLEEREQIRDLTRDGHSLRSVARILGRAPSTISREIRRNLSREGTYHPYAAHRKAADRRPRPKLRKLIESGPLRAYVQEKLSEFWSPEQISRSLRMDYPTEPGMRVATETIYQTLYFQGRGQLRREIAAALRNGKARRTSRSQAQRRQPRFTDPMVMISDRPPEVADRAVPGHWEGDLIIGKEGASQIGTLVERTTRFVMLVHLPLTRDATTVRNALVQTMSQLPAYLRRSLTWDQGVEMAEHKKFAIAADMPVFFCDPASPWQRGSNENTNRLLRQYFPKGTDLSVHAPDELARVAGQLNTRPRKTLGWETPAQRLAALLAS</sequence>
<evidence type="ECO:0000256" key="1">
    <source>
        <dbReference type="ARBA" id="ARBA00023172"/>
    </source>
</evidence>
<dbReference type="Pfam" id="PF13936">
    <property type="entry name" value="HTH_38"/>
    <property type="match status" value="1"/>
</dbReference>
<dbReference type="SUPFAM" id="SSF53098">
    <property type="entry name" value="Ribonuclease H-like"/>
    <property type="match status" value="1"/>
</dbReference>
<dbReference type="GO" id="GO:0005829">
    <property type="term" value="C:cytosol"/>
    <property type="evidence" value="ECO:0007669"/>
    <property type="project" value="TreeGrafter"/>
</dbReference>
<dbReference type="Gene3D" id="3.30.420.10">
    <property type="entry name" value="Ribonuclease H-like superfamily/Ribonuclease H"/>
    <property type="match status" value="1"/>
</dbReference>
<dbReference type="EMBL" id="JAGDYL010000005">
    <property type="protein sequence ID" value="MBO1804408.1"/>
    <property type="molecule type" value="Genomic_DNA"/>
</dbReference>
<reference evidence="3" key="1">
    <citation type="submission" date="2021-03" db="EMBL/GenBank/DDBJ databases">
        <title>Leucobacter chromiisoli sp. nov., isolated from chromium-containing soil of chemical plant.</title>
        <authorList>
            <person name="Xu Z."/>
        </authorList>
    </citation>
    <scope>NUCLEOTIDE SEQUENCE</scope>
    <source>
        <strain evidence="3">A2</strain>
    </source>
</reference>
<protein>
    <submittedName>
        <fullName evidence="3">IS30 family transposase</fullName>
    </submittedName>
</protein>
<keyword evidence="4" id="KW-1185">Reference proteome</keyword>
<gene>
    <name evidence="3" type="ORF">J4H91_03635</name>
</gene>